<dbReference type="Pfam" id="PF08849">
    <property type="entry name" value="BrxA"/>
    <property type="match status" value="1"/>
</dbReference>
<organism evidence="1">
    <name type="scientific">Tepidanaerobacter syntrophicus</name>
    <dbReference type="NCBI Taxonomy" id="224999"/>
    <lineage>
        <taxon>Bacteria</taxon>
        <taxon>Bacillati</taxon>
        <taxon>Bacillota</taxon>
        <taxon>Clostridia</taxon>
        <taxon>Thermosediminibacterales</taxon>
        <taxon>Tepidanaerobacteraceae</taxon>
        <taxon>Tepidanaerobacter</taxon>
    </lineage>
</organism>
<proteinExistence type="predicted"/>
<evidence type="ECO:0000313" key="2">
    <source>
        <dbReference type="Proteomes" id="UP000062160"/>
    </source>
</evidence>
<gene>
    <name evidence="1" type="ORF">TSYNT_7234</name>
</gene>
<dbReference type="InterPro" id="IPR014948">
    <property type="entry name" value="BrxA"/>
</dbReference>
<evidence type="ECO:0000313" key="1">
    <source>
        <dbReference type="EMBL" id="GAQ25216.1"/>
    </source>
</evidence>
<keyword evidence="2" id="KW-1185">Reference proteome</keyword>
<name>A0A0U9HEG1_9FIRM</name>
<sequence>MENKWKYSTRIKSQSFLYVEMKKAGRLVLQGYDKQQIRDKSLDDNIFQVNTTARKSEIASAVTKRLSVLDTYLIEKLVSSDVQTSKVIVIYSIMKTDRLFFEFMNEVYKDKIMFGDKLILDKDFNMFFDRKKEQSPNVSLWADYTFYKLKQVISRTLNESGLCKREGKKMKIVEPIVESSVTEHIKEIGDKLYINILLGKID</sequence>
<dbReference type="Gene3D" id="1.10.3540.10">
    <property type="entry name" value="uncharacterized protein from magnetospirillum magneticum domain"/>
    <property type="match status" value="1"/>
</dbReference>
<dbReference type="InterPro" id="IPR023137">
    <property type="entry name" value="BrxA_sf"/>
</dbReference>
<dbReference type="AlphaFoldDB" id="A0A0U9HEG1"/>
<dbReference type="OrthoDB" id="3078533at2"/>
<dbReference type="Proteomes" id="UP000062160">
    <property type="component" value="Unassembled WGS sequence"/>
</dbReference>
<accession>A0A0U9HEG1</accession>
<reference evidence="1" key="1">
    <citation type="journal article" date="2016" name="Genome Announc.">
        <title>Draft Genome Sequence of the Syntrophic Lactate-Degrading Bacterium Tepidanaerobacter syntrophicus JLT.</title>
        <authorList>
            <person name="Matsuura N."/>
            <person name="Ohashi A."/>
            <person name="Tourlousse D.M."/>
            <person name="Sekiguchi Y."/>
        </authorList>
    </citation>
    <scope>NUCLEOTIDE SEQUENCE [LARGE SCALE GENOMIC DNA]</scope>
    <source>
        <strain evidence="1">JL</strain>
    </source>
</reference>
<dbReference type="STRING" id="224999.GCA_001485475_01231"/>
<dbReference type="EMBL" id="DF977001">
    <property type="protein sequence ID" value="GAQ25216.1"/>
    <property type="molecule type" value="Genomic_DNA"/>
</dbReference>
<dbReference type="RefSeq" id="WP_059032621.1">
    <property type="nucleotide sequence ID" value="NZ_BSDN01000002.1"/>
</dbReference>
<protein>
    <submittedName>
        <fullName evidence="1">Inner membrane protein</fullName>
    </submittedName>
</protein>